<organism evidence="2 3">
    <name type="scientific">Auricularia subglabra (strain TFB-10046 / SS5)</name>
    <name type="common">White-rot fungus</name>
    <name type="synonym">Auricularia delicata (strain TFB10046)</name>
    <dbReference type="NCBI Taxonomy" id="717982"/>
    <lineage>
        <taxon>Eukaryota</taxon>
        <taxon>Fungi</taxon>
        <taxon>Dikarya</taxon>
        <taxon>Basidiomycota</taxon>
        <taxon>Agaricomycotina</taxon>
        <taxon>Agaricomycetes</taxon>
        <taxon>Auriculariales</taxon>
        <taxon>Auriculariaceae</taxon>
        <taxon>Auricularia</taxon>
    </lineage>
</organism>
<dbReference type="Proteomes" id="UP000006514">
    <property type="component" value="Unassembled WGS sequence"/>
</dbReference>
<name>J0WNA4_AURST</name>
<dbReference type="OrthoDB" id="2576233at2759"/>
<dbReference type="Pfam" id="PF18759">
    <property type="entry name" value="Plavaka"/>
    <property type="match status" value="1"/>
</dbReference>
<dbReference type="eggNOG" id="ENOG502SHSB">
    <property type="taxonomic scope" value="Eukaryota"/>
</dbReference>
<keyword evidence="3" id="KW-1185">Reference proteome</keyword>
<sequence>MPAHRTTVEEIPDEEDGTFSEHFPGAGAVYEHNTPRIKSDFAHLPPGSWGPFPSEADWEFSKWAKTEAVSNGAVDRLLAIRHLHDQLRTKSMRDINKRVDSLPSPAHFSHFTTPSPLSDDVFDCYYRDALEVVADLLADPAFAGQLSFAPCKTFTDSTCTTRLYTELNTGDWAHETQLLLPDGATLLSIILSSDKTELTSFTGKRSCYPVYLTIGNISKHLRGQPSMRAHRLLAYLPTGHVDESSMSEANARRLRAALFHHCMRKICSSLFDPAARGVLLADSFGVVRDCYPVLAAYVADYPEQCLVTCVRYGEACPRCDILKAQFDKNIVGELRHQDDTLATISHANQHSGAAKAEILDDAGLNDVQRPFWSDWPHANIHAAITSDVLHQLVQGVGKHVVQWLLALAPKRELDARIRRLPPTHGLRHFSDGITHLSKIQGAEHKAIFAQILGCVHGIVPDDAVRAATALFDFIYIAQYLCHSDETLEQLQESIRLFGTTDNYNTEATERLHIDLAKHAFRATNKRNFVSQMCRWLERREAVFWFATHLAWSRGQTFDSRRRKLSTKQREPVVLAKRPDRPRVFLSELRTKYGVRDLRNCLTSFLAKWHNVRRYRGYEVQLPAPIARALAQVPSVRTWNRVKFCTPDTQTEAAHDVLNIALASPKHGRFDTVLVKTVGEDIAGQGGIRIGRLRAIFKVPKHYEAALFGCDPPGHLGYVEWFTKIPAMPNDVNGMFPVQQSYRSGGEREAEVIEIIDIRRACQLCPVFGRDPVDRRLKSHTILDGYRSFYLNNRSDKDAYRSIRWDESDDGE</sequence>
<evidence type="ECO:0000313" key="3">
    <source>
        <dbReference type="Proteomes" id="UP000006514"/>
    </source>
</evidence>
<evidence type="ECO:0000313" key="2">
    <source>
        <dbReference type="EMBL" id="EJD33325.1"/>
    </source>
</evidence>
<dbReference type="KEGG" id="adl:AURDEDRAFT_77066"/>
<feature type="region of interest" description="Disordered" evidence="1">
    <location>
        <begin position="1"/>
        <end position="20"/>
    </location>
</feature>
<accession>J0WNA4</accession>
<dbReference type="AlphaFoldDB" id="J0WNA4"/>
<proteinExistence type="predicted"/>
<dbReference type="EMBL" id="JH688297">
    <property type="protein sequence ID" value="EJD33325.1"/>
    <property type="molecule type" value="Genomic_DNA"/>
</dbReference>
<reference evidence="3" key="1">
    <citation type="journal article" date="2012" name="Science">
        <title>The Paleozoic origin of enzymatic lignin decomposition reconstructed from 31 fungal genomes.</title>
        <authorList>
            <person name="Floudas D."/>
            <person name="Binder M."/>
            <person name="Riley R."/>
            <person name="Barry K."/>
            <person name="Blanchette R.A."/>
            <person name="Henrissat B."/>
            <person name="Martinez A.T."/>
            <person name="Otillar R."/>
            <person name="Spatafora J.W."/>
            <person name="Yadav J.S."/>
            <person name="Aerts A."/>
            <person name="Benoit I."/>
            <person name="Boyd A."/>
            <person name="Carlson A."/>
            <person name="Copeland A."/>
            <person name="Coutinho P.M."/>
            <person name="de Vries R.P."/>
            <person name="Ferreira P."/>
            <person name="Findley K."/>
            <person name="Foster B."/>
            <person name="Gaskell J."/>
            <person name="Glotzer D."/>
            <person name="Gorecki P."/>
            <person name="Heitman J."/>
            <person name="Hesse C."/>
            <person name="Hori C."/>
            <person name="Igarashi K."/>
            <person name="Jurgens J.A."/>
            <person name="Kallen N."/>
            <person name="Kersten P."/>
            <person name="Kohler A."/>
            <person name="Kuees U."/>
            <person name="Kumar T.K.A."/>
            <person name="Kuo A."/>
            <person name="LaButti K."/>
            <person name="Larrondo L.F."/>
            <person name="Lindquist E."/>
            <person name="Ling A."/>
            <person name="Lombard V."/>
            <person name="Lucas S."/>
            <person name="Lundell T."/>
            <person name="Martin R."/>
            <person name="McLaughlin D.J."/>
            <person name="Morgenstern I."/>
            <person name="Morin E."/>
            <person name="Murat C."/>
            <person name="Nagy L.G."/>
            <person name="Nolan M."/>
            <person name="Ohm R.A."/>
            <person name="Patyshakuliyeva A."/>
            <person name="Rokas A."/>
            <person name="Ruiz-Duenas F.J."/>
            <person name="Sabat G."/>
            <person name="Salamov A."/>
            <person name="Samejima M."/>
            <person name="Schmutz J."/>
            <person name="Slot J.C."/>
            <person name="St John F."/>
            <person name="Stenlid J."/>
            <person name="Sun H."/>
            <person name="Sun S."/>
            <person name="Syed K."/>
            <person name="Tsang A."/>
            <person name="Wiebenga A."/>
            <person name="Young D."/>
            <person name="Pisabarro A."/>
            <person name="Eastwood D.C."/>
            <person name="Martin F."/>
            <person name="Cullen D."/>
            <person name="Grigoriev I.V."/>
            <person name="Hibbett D.S."/>
        </authorList>
    </citation>
    <scope>NUCLEOTIDE SEQUENCE [LARGE SCALE GENOMIC DNA]</scope>
    <source>
        <strain evidence="3">TFB10046</strain>
    </source>
</reference>
<evidence type="ECO:0000256" key="1">
    <source>
        <dbReference type="SAM" id="MobiDB-lite"/>
    </source>
</evidence>
<dbReference type="InParanoid" id="J0WNA4"/>
<protein>
    <submittedName>
        <fullName evidence="2">Uncharacterized protein</fullName>
    </submittedName>
</protein>
<gene>
    <name evidence="2" type="ORF">AURDEDRAFT_77066</name>
</gene>
<dbReference type="InterPro" id="IPR041078">
    <property type="entry name" value="Plavaka"/>
</dbReference>
<dbReference type="OMA" id="ISHANQH"/>